<dbReference type="EMBL" id="JAZBJZ010000047">
    <property type="protein sequence ID" value="MEE3717625.1"/>
    <property type="molecule type" value="Genomic_DNA"/>
</dbReference>
<dbReference type="Gene3D" id="1.10.8.60">
    <property type="match status" value="1"/>
</dbReference>
<dbReference type="CDD" id="cd19507">
    <property type="entry name" value="RecA-like_Ycf46-like"/>
    <property type="match status" value="1"/>
</dbReference>
<keyword evidence="7" id="KW-1185">Reference proteome</keyword>
<proteinExistence type="inferred from homology"/>
<dbReference type="Proteomes" id="UP001333818">
    <property type="component" value="Unassembled WGS sequence"/>
</dbReference>
<dbReference type="SMART" id="SM00382">
    <property type="entry name" value="AAA"/>
    <property type="match status" value="1"/>
</dbReference>
<reference evidence="6" key="1">
    <citation type="submission" date="2024-01" db="EMBL/GenBank/DDBJ databases">
        <title>Bank of Algae and Cyanobacteria of the Azores (BACA) strain genomes.</title>
        <authorList>
            <person name="Luz R."/>
            <person name="Cordeiro R."/>
            <person name="Fonseca A."/>
            <person name="Goncalves V."/>
        </authorList>
    </citation>
    <scope>NUCLEOTIDE SEQUENCE</scope>
    <source>
        <strain evidence="6">BACA0141</strain>
    </source>
</reference>
<evidence type="ECO:0000256" key="3">
    <source>
        <dbReference type="ARBA" id="ARBA00038088"/>
    </source>
</evidence>
<dbReference type="PANTHER" id="PTHR42960">
    <property type="entry name" value="YCF46 PROTEIN"/>
    <property type="match status" value="1"/>
</dbReference>
<accession>A0AAW9Q2J4</accession>
<evidence type="ECO:0000313" key="6">
    <source>
        <dbReference type="EMBL" id="MEE3717625.1"/>
    </source>
</evidence>
<dbReference type="Gene3D" id="3.40.50.300">
    <property type="entry name" value="P-loop containing nucleotide triphosphate hydrolases"/>
    <property type="match status" value="1"/>
</dbReference>
<evidence type="ECO:0000259" key="5">
    <source>
        <dbReference type="SMART" id="SM00382"/>
    </source>
</evidence>
<evidence type="ECO:0000313" key="7">
    <source>
        <dbReference type="Proteomes" id="UP001333818"/>
    </source>
</evidence>
<dbReference type="PANTHER" id="PTHR42960:SF1">
    <property type="entry name" value="YCF46 PROTEIN"/>
    <property type="match status" value="1"/>
</dbReference>
<dbReference type="InterPro" id="IPR052381">
    <property type="entry name" value="AAA_domain_protein"/>
</dbReference>
<dbReference type="InterPro" id="IPR027417">
    <property type="entry name" value="P-loop_NTPase"/>
</dbReference>
<comment type="similarity">
    <text evidence="3">Belongs to the AAA ATPase family. Highly divergent.</text>
</comment>
<dbReference type="InterPro" id="IPR003959">
    <property type="entry name" value="ATPase_AAA_core"/>
</dbReference>
<keyword evidence="1" id="KW-0547">Nucleotide-binding</keyword>
<feature type="domain" description="AAA+ ATPase" evidence="5">
    <location>
        <begin position="262"/>
        <end position="399"/>
    </location>
</feature>
<comment type="caution">
    <text evidence="6">The sequence shown here is derived from an EMBL/GenBank/DDBJ whole genome shotgun (WGS) entry which is preliminary data.</text>
</comment>
<evidence type="ECO:0000256" key="1">
    <source>
        <dbReference type="ARBA" id="ARBA00022741"/>
    </source>
</evidence>
<organism evidence="6 7">
    <name type="scientific">Tumidithrix elongata BACA0141</name>
    <dbReference type="NCBI Taxonomy" id="2716417"/>
    <lineage>
        <taxon>Bacteria</taxon>
        <taxon>Bacillati</taxon>
        <taxon>Cyanobacteriota</taxon>
        <taxon>Cyanophyceae</taxon>
        <taxon>Pseudanabaenales</taxon>
        <taxon>Pseudanabaenaceae</taxon>
        <taxon>Tumidithrix</taxon>
        <taxon>Tumidithrix elongata</taxon>
    </lineage>
</organism>
<dbReference type="AlphaFoldDB" id="A0AAW9Q2J4"/>
<dbReference type="GO" id="GO:0005524">
    <property type="term" value="F:ATP binding"/>
    <property type="evidence" value="ECO:0007669"/>
    <property type="project" value="UniProtKB-KW"/>
</dbReference>
<protein>
    <recommendedName>
        <fullName evidence="4">Uncharacterized AAA domain-containing protein ycf46</fullName>
    </recommendedName>
</protein>
<evidence type="ECO:0000256" key="2">
    <source>
        <dbReference type="ARBA" id="ARBA00022840"/>
    </source>
</evidence>
<dbReference type="Pfam" id="PF00004">
    <property type="entry name" value="AAA"/>
    <property type="match status" value="1"/>
</dbReference>
<name>A0AAW9Q2J4_9CYAN</name>
<dbReference type="GO" id="GO:0016887">
    <property type="term" value="F:ATP hydrolysis activity"/>
    <property type="evidence" value="ECO:0007669"/>
    <property type="project" value="InterPro"/>
</dbReference>
<dbReference type="SUPFAM" id="SSF52540">
    <property type="entry name" value="P-loop containing nucleoside triphosphate hydrolases"/>
    <property type="match status" value="2"/>
</dbReference>
<dbReference type="InterPro" id="IPR003593">
    <property type="entry name" value="AAA+_ATPase"/>
</dbReference>
<gene>
    <name evidence="6" type="ORF">V2H45_12745</name>
</gene>
<evidence type="ECO:0000256" key="4">
    <source>
        <dbReference type="ARBA" id="ARBA00040480"/>
    </source>
</evidence>
<sequence length="507" mass="57346">MRSQDFPTEFNLLIRAKYPLIYVVTAEEERAEKAIEQVGRSCNPSREVVYYDLVHGFIHNQQAKNNLLQALQIAEEADPQVPVIFVFRDLHRRLGGQRPDEMIVRQLRNLYRNLRSSRKTVVLLSPMLEVPSELEQQIAILNFPLPNADDIRTAIQQMVATEQLRLSGTGLEQLVKACMGLTRDHISHTLAKSLVQKQFISEADIDLVLIEKQQRIRQTEFLEFFAPYETLDSIGGLDNFKQWLLQRQQAFSDEARAFGLPNPKGVLLMGIQGTGKSLCAKAIAHLWRLPLLRLDVGKLFGSLVGQSESRTRQTIQLTEALAPCVLWMDEIDKAFAGMTGGGSTDSGTSQRVFGTLLTWMQEKETPVFIVATANNIDALPPELLRKGRFDEIFFINLPNCEERKQIFSVHLQRFRPTELRKFDIDRMAAIAKEFSGAEIEQAIIEGMYRAFHHNRDLTTEDIVGAVQDTFPLASTAREQINYMKAWAAQGRARSASSGEMDVKNGNA</sequence>
<keyword evidence="2" id="KW-0067">ATP-binding</keyword>
<dbReference type="RefSeq" id="WP_330484055.1">
    <property type="nucleotide sequence ID" value="NZ_JAZBJZ010000047.1"/>
</dbReference>